<dbReference type="AlphaFoldDB" id="A0A381QCE7"/>
<sequence>VVPRGEIVVEFGLELFARVLVGGPFQAADGVEGCSFPTWIRLVRRLRRPNGLQLVIGGLS</sequence>
<evidence type="ECO:0000313" key="1">
    <source>
        <dbReference type="EMBL" id="SUZ76079.1"/>
    </source>
</evidence>
<organism evidence="1">
    <name type="scientific">marine metagenome</name>
    <dbReference type="NCBI Taxonomy" id="408172"/>
    <lineage>
        <taxon>unclassified sequences</taxon>
        <taxon>metagenomes</taxon>
        <taxon>ecological metagenomes</taxon>
    </lineage>
</organism>
<feature type="non-terminal residue" evidence="1">
    <location>
        <position position="1"/>
    </location>
</feature>
<dbReference type="EMBL" id="UINC01001264">
    <property type="protein sequence ID" value="SUZ76079.1"/>
    <property type="molecule type" value="Genomic_DNA"/>
</dbReference>
<name>A0A381QCE7_9ZZZZ</name>
<protein>
    <submittedName>
        <fullName evidence="1">Uncharacterized protein</fullName>
    </submittedName>
</protein>
<gene>
    <name evidence="1" type="ORF">METZ01_LOCUS28933</name>
</gene>
<reference evidence="1" key="1">
    <citation type="submission" date="2018-05" db="EMBL/GenBank/DDBJ databases">
        <authorList>
            <person name="Lanie J.A."/>
            <person name="Ng W.-L."/>
            <person name="Kazmierczak K.M."/>
            <person name="Andrzejewski T.M."/>
            <person name="Davidsen T.M."/>
            <person name="Wayne K.J."/>
            <person name="Tettelin H."/>
            <person name="Glass J.I."/>
            <person name="Rusch D."/>
            <person name="Podicherti R."/>
            <person name="Tsui H.-C.T."/>
            <person name="Winkler M.E."/>
        </authorList>
    </citation>
    <scope>NUCLEOTIDE SEQUENCE</scope>
</reference>
<accession>A0A381QCE7</accession>
<proteinExistence type="predicted"/>